<comment type="function">
    <text evidence="3">Required for a late step of 50S ribosomal subunit assembly. Has GTPase activity.</text>
</comment>
<keyword evidence="2 3" id="KW-0342">GTP-binding</keyword>
<feature type="binding site" evidence="4">
    <location>
        <position position="163"/>
    </location>
    <ligand>
        <name>GTP</name>
        <dbReference type="ChEBI" id="CHEBI:37565"/>
    </ligand>
</feature>
<dbReference type="GO" id="GO:0006412">
    <property type="term" value="P:translation"/>
    <property type="evidence" value="ECO:0007669"/>
    <property type="project" value="TreeGrafter"/>
</dbReference>
<evidence type="ECO:0000256" key="2">
    <source>
        <dbReference type="ARBA" id="ARBA00023134"/>
    </source>
</evidence>
<dbReference type="Proteomes" id="UP000473699">
    <property type="component" value="Unassembled WGS sequence"/>
</dbReference>
<protein>
    <recommendedName>
        <fullName evidence="3">Ribosome biogenesis GTPase A</fullName>
    </recommendedName>
</protein>
<dbReference type="Gene3D" id="1.10.1580.10">
    <property type="match status" value="1"/>
</dbReference>
<dbReference type="SUPFAM" id="SSF52540">
    <property type="entry name" value="P-loop containing nucleoside triphosphate hydrolases"/>
    <property type="match status" value="1"/>
</dbReference>
<dbReference type="AlphaFoldDB" id="A0A6L5Y8F4"/>
<dbReference type="PANTHER" id="PTHR45782:SF4">
    <property type="entry name" value="MITOCHONDRIAL RIBOSOME-ASSOCIATED GTPASE 1"/>
    <property type="match status" value="1"/>
</dbReference>
<sequence length="288" mass="31548">MAGRTAWFPGHMAKGTRQLEELLDKLDVIVEVRDARAPELTASPLTRKFARRKPVWIVMTKRDLADQDVTAQWLGYYKSGKREAWAFDLLSRQIAPLKQAFTRCKPKYRELRVAVVGIPNVGKSALLNLLIGKKSAPVGGIPGVTRGVSWYRGGDSLVVDSPGILDPRSGAAIQKALAWLGCSKADVIGGYDTVACSLIDYLQRQGLWRFIEEKWGVPADPEDTVAVLEAVGRRLGCLVSGGMVDYTLAGRRFLESFSTGKLGKFSLESPTMPAAEKLQAPEDGDEDE</sequence>
<dbReference type="GO" id="GO:0005737">
    <property type="term" value="C:cytoplasm"/>
    <property type="evidence" value="ECO:0007669"/>
    <property type="project" value="UniProtKB-SubCell"/>
</dbReference>
<evidence type="ECO:0000313" key="8">
    <source>
        <dbReference type="Proteomes" id="UP000473699"/>
    </source>
</evidence>
<dbReference type="EMBL" id="VUNH01000001">
    <property type="protein sequence ID" value="MST54574.1"/>
    <property type="molecule type" value="Genomic_DNA"/>
</dbReference>
<evidence type="ECO:0000256" key="3">
    <source>
        <dbReference type="PIRNR" id="PIRNR006230"/>
    </source>
</evidence>
<accession>A0A6L5Y8F4</accession>
<dbReference type="PIRSF" id="PIRSF006230">
    <property type="entry name" value="MG442"/>
    <property type="match status" value="1"/>
</dbReference>
<dbReference type="GO" id="GO:0003924">
    <property type="term" value="F:GTPase activity"/>
    <property type="evidence" value="ECO:0007669"/>
    <property type="project" value="TreeGrafter"/>
</dbReference>
<proteinExistence type="inferred from homology"/>
<dbReference type="CDD" id="cd01856">
    <property type="entry name" value="YlqF"/>
    <property type="match status" value="1"/>
</dbReference>
<dbReference type="RefSeq" id="WP_154527710.1">
    <property type="nucleotide sequence ID" value="NZ_VUNH01000001.1"/>
</dbReference>
<dbReference type="PANTHER" id="PTHR45782">
    <property type="entry name" value="MITOCHONDRIAL RIBOSOME-ASSOCIATED GTPASE 1"/>
    <property type="match status" value="1"/>
</dbReference>
<comment type="caution">
    <text evidence="7">The sequence shown here is derived from an EMBL/GenBank/DDBJ whole genome shotgun (WGS) entry which is preliminary data.</text>
</comment>
<comment type="subcellular location">
    <subcellularLocation>
        <location evidence="3">Cytoplasm</location>
    </subcellularLocation>
</comment>
<dbReference type="InterPro" id="IPR023179">
    <property type="entry name" value="GTP-bd_ortho_bundle_sf"/>
</dbReference>
<evidence type="ECO:0000256" key="4">
    <source>
        <dbReference type="PIRSR" id="PIRSR006230-1"/>
    </source>
</evidence>
<comment type="similarity">
    <text evidence="3">Belongs to the TRAFAC class YlqF/YawG GTPase family. MTG1 subfamily.</text>
</comment>
<dbReference type="InterPro" id="IPR006073">
    <property type="entry name" value="GTP-bd"/>
</dbReference>
<gene>
    <name evidence="7" type="ORF">FYJ74_00685</name>
</gene>
<organism evidence="7 8">
    <name type="scientific">Pyramidobacter porci</name>
    <dbReference type="NCBI Taxonomy" id="2605789"/>
    <lineage>
        <taxon>Bacteria</taxon>
        <taxon>Thermotogati</taxon>
        <taxon>Synergistota</taxon>
        <taxon>Synergistia</taxon>
        <taxon>Synergistales</taxon>
        <taxon>Dethiosulfovibrionaceae</taxon>
        <taxon>Pyramidobacter</taxon>
    </lineage>
</organism>
<keyword evidence="3" id="KW-0963">Cytoplasm</keyword>
<reference evidence="7 8" key="1">
    <citation type="submission" date="2019-08" db="EMBL/GenBank/DDBJ databases">
        <title>In-depth cultivation of the pig gut microbiome towards novel bacterial diversity and tailored functional studies.</title>
        <authorList>
            <person name="Wylensek D."/>
            <person name="Hitch T.C.A."/>
            <person name="Clavel T."/>
        </authorList>
    </citation>
    <scope>NUCLEOTIDE SEQUENCE [LARGE SCALE GENOMIC DNA]</scope>
    <source>
        <strain evidence="7 8">SM-530-WT-4B</strain>
    </source>
</reference>
<dbReference type="Gene3D" id="3.40.50.300">
    <property type="entry name" value="P-loop containing nucleotide triphosphate hydrolases"/>
    <property type="match status" value="1"/>
</dbReference>
<feature type="domain" description="G" evidence="6">
    <location>
        <begin position="112"/>
        <end position="187"/>
    </location>
</feature>
<evidence type="ECO:0000313" key="7">
    <source>
        <dbReference type="EMBL" id="MST54574.1"/>
    </source>
</evidence>
<keyword evidence="1 3" id="KW-0547">Nucleotide-binding</keyword>
<keyword evidence="8" id="KW-1185">Reference proteome</keyword>
<evidence type="ECO:0000256" key="5">
    <source>
        <dbReference type="SAM" id="MobiDB-lite"/>
    </source>
</evidence>
<dbReference type="InterPro" id="IPR016478">
    <property type="entry name" value="GTPase_MTG1"/>
</dbReference>
<feature type="region of interest" description="Disordered" evidence="5">
    <location>
        <begin position="268"/>
        <end position="288"/>
    </location>
</feature>
<dbReference type="GO" id="GO:0005525">
    <property type="term" value="F:GTP binding"/>
    <property type="evidence" value="ECO:0007669"/>
    <property type="project" value="UniProtKB-KW"/>
</dbReference>
<evidence type="ECO:0000259" key="6">
    <source>
        <dbReference type="Pfam" id="PF01926"/>
    </source>
</evidence>
<dbReference type="Pfam" id="PF01926">
    <property type="entry name" value="MMR_HSR1"/>
    <property type="match status" value="1"/>
</dbReference>
<dbReference type="PRINTS" id="PR00326">
    <property type="entry name" value="GTP1OBG"/>
</dbReference>
<name>A0A6L5Y8F4_9BACT</name>
<dbReference type="InterPro" id="IPR027417">
    <property type="entry name" value="P-loop_NTPase"/>
</dbReference>
<evidence type="ECO:0000256" key="1">
    <source>
        <dbReference type="ARBA" id="ARBA00022741"/>
    </source>
</evidence>